<dbReference type="GO" id="GO:0030897">
    <property type="term" value="C:HOPS complex"/>
    <property type="evidence" value="ECO:0007669"/>
    <property type="project" value="TreeGrafter"/>
</dbReference>
<dbReference type="EMBL" id="CAJNOH010004346">
    <property type="protein sequence ID" value="CAF1366785.1"/>
    <property type="molecule type" value="Genomic_DNA"/>
</dbReference>
<dbReference type="GO" id="GO:0034058">
    <property type="term" value="P:endosomal vesicle fusion"/>
    <property type="evidence" value="ECO:0007669"/>
    <property type="project" value="TreeGrafter"/>
</dbReference>
<dbReference type="GO" id="GO:0006623">
    <property type="term" value="P:protein targeting to vacuole"/>
    <property type="evidence" value="ECO:0007669"/>
    <property type="project" value="InterPro"/>
</dbReference>
<evidence type="ECO:0000313" key="2">
    <source>
        <dbReference type="EMBL" id="CAF1366785.1"/>
    </source>
</evidence>
<keyword evidence="4" id="KW-1185">Reference proteome</keyword>
<dbReference type="InterPro" id="IPR025941">
    <property type="entry name" value="Vps8_central_dom"/>
</dbReference>
<protein>
    <recommendedName>
        <fullName evidence="1">Vacuolar protein sorting-associated protein 8 central domain-containing protein</fullName>
    </recommendedName>
</protein>
<dbReference type="Proteomes" id="UP000663870">
    <property type="component" value="Unassembled WGS sequence"/>
</dbReference>
<dbReference type="EMBL" id="CAJNOL010005761">
    <property type="protein sequence ID" value="CAF1609372.1"/>
    <property type="molecule type" value="Genomic_DNA"/>
</dbReference>
<evidence type="ECO:0000259" key="1">
    <source>
        <dbReference type="Pfam" id="PF12816"/>
    </source>
</evidence>
<dbReference type="GO" id="GO:0005770">
    <property type="term" value="C:late endosome"/>
    <property type="evidence" value="ECO:0007669"/>
    <property type="project" value="TreeGrafter"/>
</dbReference>
<comment type="caution">
    <text evidence="3">The sequence shown here is derived from an EMBL/GenBank/DDBJ whole genome shotgun (WGS) entry which is preliminary data.</text>
</comment>
<organism evidence="3 4">
    <name type="scientific">Rotaria sordida</name>
    <dbReference type="NCBI Taxonomy" id="392033"/>
    <lineage>
        <taxon>Eukaryota</taxon>
        <taxon>Metazoa</taxon>
        <taxon>Spiralia</taxon>
        <taxon>Gnathifera</taxon>
        <taxon>Rotifera</taxon>
        <taxon>Eurotatoria</taxon>
        <taxon>Bdelloidea</taxon>
        <taxon>Philodinida</taxon>
        <taxon>Philodinidae</taxon>
        <taxon>Rotaria</taxon>
    </lineage>
</organism>
<dbReference type="Pfam" id="PF12816">
    <property type="entry name" value="TPR_Vps8"/>
    <property type="match status" value="1"/>
</dbReference>
<evidence type="ECO:0000313" key="3">
    <source>
        <dbReference type="EMBL" id="CAF1609372.1"/>
    </source>
</evidence>
<dbReference type="InterPro" id="IPR045111">
    <property type="entry name" value="Vps41/Vps8"/>
</dbReference>
<feature type="domain" description="Vacuolar protein sorting-associated protein 8 central" evidence="1">
    <location>
        <begin position="67"/>
        <end position="250"/>
    </location>
</feature>
<evidence type="ECO:0000313" key="4">
    <source>
        <dbReference type="Proteomes" id="UP000663870"/>
    </source>
</evidence>
<dbReference type="AlphaFoldDB" id="A0A816BHK1"/>
<dbReference type="Proteomes" id="UP000663854">
    <property type="component" value="Unassembled WGS sequence"/>
</dbReference>
<gene>
    <name evidence="3" type="ORF">JXQ802_LOCUS49228</name>
    <name evidence="2" type="ORF">PYM288_LOCUS33154</name>
</gene>
<dbReference type="PANTHER" id="PTHR12616:SF8">
    <property type="entry name" value="VACUOLAR PROTEIN SORTING-ASSOCIATED PROTEIN 8 HOMOLOG"/>
    <property type="match status" value="1"/>
</dbReference>
<reference evidence="3" key="1">
    <citation type="submission" date="2021-02" db="EMBL/GenBank/DDBJ databases">
        <authorList>
            <person name="Nowell W R."/>
        </authorList>
    </citation>
    <scope>NUCLEOTIDE SEQUENCE</scope>
</reference>
<dbReference type="PANTHER" id="PTHR12616">
    <property type="entry name" value="VACUOLAR PROTEIN SORTING VPS41"/>
    <property type="match status" value="1"/>
</dbReference>
<accession>A0A816BHK1</accession>
<proteinExistence type="predicted"/>
<sequence length="393" mass="46107">MVSLLHAYLNYSLNNECPQSGKINLLKQHYRNVLPRSIDYYLLIDSLNLLFGVVYEFFSKDSIAHGIYLQSLEPYILTNRFDTILPTVLKDFINYCIDNNNLNQLEQCLDRLNVSCLDLDQIIEITRKYEVYMTLLHIYSKGFKDFTTILKEIIEKLEDIFIGNNGTSYSTKMTLIGNQALVFIQTILVGDMYSFSGRLSYDMVHFRRNEIVDFLSYLHLRRTGGLLYNNLRILLYFNTQNFFNLLTMAFHNEEFLYDIDTLTRRIFCDILLRVMVGDVQFSSHQISILFNCLSRQLAKSGQQHIFVQGMLFEQSCFSYTDDTKSPFCSSITHIDPSQLLSFLKTKLKYYREQDVLDVIQKYQASLLIPSIVYLLEHFSQYTKTFDLLLKSMH</sequence>
<name>A0A816BHK1_9BILA</name>